<evidence type="ECO:0000313" key="2">
    <source>
        <dbReference type="EMBL" id="MEQ2401560.1"/>
    </source>
</evidence>
<dbReference type="EMBL" id="JBBMFO010000028">
    <property type="protein sequence ID" value="MEQ2401560.1"/>
    <property type="molecule type" value="Genomic_DNA"/>
</dbReference>
<gene>
    <name evidence="2" type="ORF">WMO19_08080</name>
</gene>
<feature type="transmembrane region" description="Helical" evidence="1">
    <location>
        <begin position="127"/>
        <end position="148"/>
    </location>
</feature>
<reference evidence="2 3" key="1">
    <citation type="submission" date="2024-03" db="EMBL/GenBank/DDBJ databases">
        <title>Human intestinal bacterial collection.</title>
        <authorList>
            <person name="Pauvert C."/>
            <person name="Hitch T.C.A."/>
            <person name="Clavel T."/>
        </authorList>
    </citation>
    <scope>NUCLEOTIDE SEQUENCE [LARGE SCALE GENOMIC DNA]</scope>
    <source>
        <strain evidence="2 3">CLA-SR-H025</strain>
    </source>
</reference>
<evidence type="ECO:0000313" key="3">
    <source>
        <dbReference type="Proteomes" id="UP001447979"/>
    </source>
</evidence>
<dbReference type="Proteomes" id="UP001447979">
    <property type="component" value="Unassembled WGS sequence"/>
</dbReference>
<feature type="transmembrane region" description="Helical" evidence="1">
    <location>
        <begin position="100"/>
        <end position="121"/>
    </location>
</feature>
<comment type="caution">
    <text evidence="2">The sequence shown here is derived from an EMBL/GenBank/DDBJ whole genome shotgun (WGS) entry which is preliminary data.</text>
</comment>
<protein>
    <submittedName>
        <fullName evidence="2">Uncharacterized protein</fullName>
    </submittedName>
</protein>
<evidence type="ECO:0000256" key="1">
    <source>
        <dbReference type="SAM" id="Phobius"/>
    </source>
</evidence>
<keyword evidence="1" id="KW-0812">Transmembrane</keyword>
<proteinExistence type="predicted"/>
<keyword evidence="1" id="KW-0472">Membrane</keyword>
<keyword evidence="1" id="KW-1133">Transmembrane helix</keyword>
<keyword evidence="3" id="KW-1185">Reference proteome</keyword>
<accession>A0ABV1CI34</accession>
<sequence length="181" mass="21189">MNNKENNKNNRKVTDKNIKEVTNKDNNKMIENVNSLKYEVFKDNIFSEKGLNKYIKHITNDTEIREEMISILSKENCNEHNLDLIKLSEKKLEAKHKYDGLNGILFSMILFLGGYVLDNFLKDSSEVSKLICLMLAEIILIVIEAINIKNSLKKPEEKRAEAYFWLEIEMEKRIKDSKDSK</sequence>
<organism evidence="2 3">
    <name type="scientific">Peptoniphilus hominis</name>
    <name type="common">ex Hitch et al. 2025</name>
    <dbReference type="NCBI Taxonomy" id="3133174"/>
    <lineage>
        <taxon>Bacteria</taxon>
        <taxon>Bacillati</taxon>
        <taxon>Bacillota</taxon>
        <taxon>Tissierellia</taxon>
        <taxon>Tissierellales</taxon>
        <taxon>Peptoniphilaceae</taxon>
        <taxon>Peptoniphilus</taxon>
    </lineage>
</organism>
<name>A0ABV1CI34_9FIRM</name>
<dbReference type="RefSeq" id="WP_349171260.1">
    <property type="nucleotide sequence ID" value="NZ_JBBMFO010000028.1"/>
</dbReference>